<dbReference type="Proteomes" id="UP001651880">
    <property type="component" value="Unassembled WGS sequence"/>
</dbReference>
<proteinExistence type="predicted"/>
<evidence type="ECO:0000313" key="2">
    <source>
        <dbReference type="Proteomes" id="UP001651880"/>
    </source>
</evidence>
<organism evidence="1 2">
    <name type="scientific">Lutispora saccharofermentans</name>
    <dbReference type="NCBI Taxonomy" id="3024236"/>
    <lineage>
        <taxon>Bacteria</taxon>
        <taxon>Bacillati</taxon>
        <taxon>Bacillota</taxon>
        <taxon>Clostridia</taxon>
        <taxon>Lutisporales</taxon>
        <taxon>Lutisporaceae</taxon>
        <taxon>Lutispora</taxon>
    </lineage>
</organism>
<sequence length="220" mass="24423">MRIGALHSTNYRTDYVGYEATGDKKTDEFYSCLSSAVEKSTTDGTGEVLGLTMIKYNDSIHYGMSATYSTASTEADPIVRISSNYGGEQRYYDVHVKDVDPKNASQLEMFALSCYQDDQGITDGGTYGSFTRMKAYASNAAYIGKGIDLQDPDNASAKIDWVAMLQQMSQLYLQNSQTYSQYLDCVSLASKLENWSDEVNKTYGPTVTKQNRLTWKAGCL</sequence>
<name>A0ABT1NEN3_9FIRM</name>
<protein>
    <submittedName>
        <fullName evidence="1">Uncharacterized protein</fullName>
    </submittedName>
</protein>
<keyword evidence="2" id="KW-1185">Reference proteome</keyword>
<accession>A0ABT1NEN3</accession>
<comment type="caution">
    <text evidence="1">The sequence shown here is derived from an EMBL/GenBank/DDBJ whole genome shotgun (WGS) entry which is preliminary data.</text>
</comment>
<evidence type="ECO:0000313" key="1">
    <source>
        <dbReference type="EMBL" id="MCQ1529700.1"/>
    </source>
</evidence>
<dbReference type="RefSeq" id="WP_255227212.1">
    <property type="nucleotide sequence ID" value="NZ_JAJEKE010000006.1"/>
</dbReference>
<gene>
    <name evidence="1" type="ORF">LJD61_09050</name>
</gene>
<dbReference type="EMBL" id="JAJEKE010000006">
    <property type="protein sequence ID" value="MCQ1529700.1"/>
    <property type="molecule type" value="Genomic_DNA"/>
</dbReference>
<reference evidence="1 2" key="1">
    <citation type="submission" date="2021-10" db="EMBL/GenBank/DDBJ databases">
        <title>Lutispora strain m25 sp. nov., a thermophilic, non-spore-forming bacterium isolated from a lab-scale methanogenic bioreactor digesting anaerobic sludge.</title>
        <authorList>
            <person name="El Houari A."/>
            <person name="Mcdonald J."/>
        </authorList>
    </citation>
    <scope>NUCLEOTIDE SEQUENCE [LARGE SCALE GENOMIC DNA]</scope>
    <source>
        <strain evidence="2">m25</strain>
    </source>
</reference>